<dbReference type="GeneID" id="44139603"/>
<sequence>MYVIKCDSCGFVLYKGADPKTVEAVLRLWGGVCPKCMSPLERRPIKIAVGLLKERKAG</sequence>
<evidence type="ECO:0000313" key="2">
    <source>
        <dbReference type="Proteomes" id="UP000554766"/>
    </source>
</evidence>
<proteinExistence type="predicted"/>
<keyword evidence="2" id="KW-1185">Reference proteome</keyword>
<dbReference type="RefSeq" id="WP_014345943.1">
    <property type="nucleotide sequence ID" value="NZ_JAAVJF010000005.1"/>
</dbReference>
<dbReference type="AlphaFoldDB" id="A0A7L4PBE8"/>
<name>A0A7L4PBE8_9CREN</name>
<dbReference type="Proteomes" id="UP000554766">
    <property type="component" value="Unassembled WGS sequence"/>
</dbReference>
<gene>
    <name evidence="1" type="ORF">HC235_10220</name>
</gene>
<protein>
    <submittedName>
        <fullName evidence="1">Uncharacterized protein</fullName>
    </submittedName>
</protein>
<evidence type="ECO:0000313" key="1">
    <source>
        <dbReference type="EMBL" id="NYR16299.1"/>
    </source>
</evidence>
<accession>A0A7L4PBE8</accession>
<organism evidence="1 2">
    <name type="scientific">Pyrobaculum arsenaticum</name>
    <dbReference type="NCBI Taxonomy" id="121277"/>
    <lineage>
        <taxon>Archaea</taxon>
        <taxon>Thermoproteota</taxon>
        <taxon>Thermoprotei</taxon>
        <taxon>Thermoproteales</taxon>
        <taxon>Thermoproteaceae</taxon>
        <taxon>Pyrobaculum</taxon>
    </lineage>
</organism>
<reference evidence="1 2" key="1">
    <citation type="journal article" date="2020" name="Nat. Commun.">
        <title>The structures of two archaeal type IV pili illuminate evolutionary relationships.</title>
        <authorList>
            <person name="Wang F."/>
            <person name="Baquero D.P."/>
            <person name="Su Z."/>
            <person name="Beltran L.C."/>
            <person name="Prangishvili D."/>
            <person name="Krupovic M."/>
            <person name="Egelman E.H."/>
        </authorList>
    </citation>
    <scope>NUCLEOTIDE SEQUENCE [LARGE SCALE GENOMIC DNA]</scope>
    <source>
        <strain evidence="1 2">2GA</strain>
    </source>
</reference>
<comment type="caution">
    <text evidence="1">The sequence shown here is derived from an EMBL/GenBank/DDBJ whole genome shotgun (WGS) entry which is preliminary data.</text>
</comment>
<dbReference type="EMBL" id="JAAVJF010000005">
    <property type="protein sequence ID" value="NYR16299.1"/>
    <property type="molecule type" value="Genomic_DNA"/>
</dbReference>